<evidence type="ECO:0000256" key="1">
    <source>
        <dbReference type="SAM" id="MobiDB-lite"/>
    </source>
</evidence>
<feature type="compositionally biased region" description="Basic and acidic residues" evidence="1">
    <location>
        <begin position="246"/>
        <end position="261"/>
    </location>
</feature>
<keyword evidence="3" id="KW-1185">Reference proteome</keyword>
<dbReference type="Proteomes" id="UP001583193">
    <property type="component" value="Unassembled WGS sequence"/>
</dbReference>
<protein>
    <submittedName>
        <fullName evidence="2">Uncharacterized protein</fullName>
    </submittedName>
</protein>
<feature type="compositionally biased region" description="Polar residues" evidence="1">
    <location>
        <begin position="263"/>
        <end position="273"/>
    </location>
</feature>
<sequence>MEHEPVPNHEDKKRSKQLSRDAVQLLELLDQIAYERETVRHDLDYVHDLIDSLESQLTGYDTLISQAQSDLMRITGILEEFACFPAVSPVADIGTDLAWIEDTWLCSSTNSALLREAEMSWLTGYPQSALNAISSVLTKNTGLDWDEAMKFRLLMAAILYSTGVHHESSYIVDNVLRRCEEHFVLHHVQAKEVSGVASFIKGKLMMTQQNWKAAYQAFADALQTPGYHAKAQKYQREAVRNHMREKFRREQHSPLQKHESDITGLQSSQTSRTNPERMSPTQTYPGQECTRDEPEFFLDLVRRCPE</sequence>
<feature type="region of interest" description="Disordered" evidence="1">
    <location>
        <begin position="246"/>
        <end position="293"/>
    </location>
</feature>
<evidence type="ECO:0000313" key="2">
    <source>
        <dbReference type="EMBL" id="KAL1886652.1"/>
    </source>
</evidence>
<gene>
    <name evidence="2" type="ORF">Plec18167_000585</name>
</gene>
<organism evidence="2 3">
    <name type="scientific">Paecilomyces lecythidis</name>
    <dbReference type="NCBI Taxonomy" id="3004212"/>
    <lineage>
        <taxon>Eukaryota</taxon>
        <taxon>Fungi</taxon>
        <taxon>Dikarya</taxon>
        <taxon>Ascomycota</taxon>
        <taxon>Pezizomycotina</taxon>
        <taxon>Eurotiomycetes</taxon>
        <taxon>Eurotiomycetidae</taxon>
        <taxon>Eurotiales</taxon>
        <taxon>Thermoascaceae</taxon>
        <taxon>Paecilomyces</taxon>
    </lineage>
</organism>
<dbReference type="EMBL" id="JAVDPF010000001">
    <property type="protein sequence ID" value="KAL1886652.1"/>
    <property type="molecule type" value="Genomic_DNA"/>
</dbReference>
<accession>A0ABR3YEI1</accession>
<name>A0ABR3YEI1_9EURO</name>
<evidence type="ECO:0000313" key="3">
    <source>
        <dbReference type="Proteomes" id="UP001583193"/>
    </source>
</evidence>
<reference evidence="2 3" key="1">
    <citation type="journal article" date="2024" name="IMA Fungus">
        <title>IMA Genome - F19 : A genome assembly and annotation guide to empower mycologists, including annotated draft genome sequences of Ceratocystis pirilliformis, Diaporthe australafricana, Fusarium ophioides, Paecilomyces lecythidis, and Sporothrix stenoceras.</title>
        <authorList>
            <person name="Aylward J."/>
            <person name="Wilson A.M."/>
            <person name="Visagie C.M."/>
            <person name="Spraker J."/>
            <person name="Barnes I."/>
            <person name="Buitendag C."/>
            <person name="Ceriani C."/>
            <person name="Del Mar Angel L."/>
            <person name="du Plessis D."/>
            <person name="Fuchs T."/>
            <person name="Gasser K."/>
            <person name="Kramer D."/>
            <person name="Li W."/>
            <person name="Munsamy K."/>
            <person name="Piso A."/>
            <person name="Price J.L."/>
            <person name="Sonnekus B."/>
            <person name="Thomas C."/>
            <person name="van der Nest A."/>
            <person name="van Dijk A."/>
            <person name="van Heerden A."/>
            <person name="van Vuuren N."/>
            <person name="Yilmaz N."/>
            <person name="Duong T.A."/>
            <person name="van der Merwe N.A."/>
            <person name="Wingfield M.J."/>
            <person name="Wingfield B.D."/>
        </authorList>
    </citation>
    <scope>NUCLEOTIDE SEQUENCE [LARGE SCALE GENOMIC DNA]</scope>
    <source>
        <strain evidence="2 3">CMW 18167</strain>
    </source>
</reference>
<proteinExistence type="predicted"/>
<comment type="caution">
    <text evidence="2">The sequence shown here is derived from an EMBL/GenBank/DDBJ whole genome shotgun (WGS) entry which is preliminary data.</text>
</comment>